<reference evidence="2 3" key="1">
    <citation type="submission" date="2017-09" db="EMBL/GenBank/DDBJ databases">
        <title>Bloom of a denitrifying methanotroph, Candidatus Methylomirabilis limnetica, in a deep stratified lake.</title>
        <authorList>
            <person name="Graf J.S."/>
            <person name="Marchant H.K."/>
            <person name="Tienken D."/>
            <person name="Hach P.F."/>
            <person name="Brand A."/>
            <person name="Schubert C.J."/>
            <person name="Kuypers M.M."/>
            <person name="Milucka J."/>
        </authorList>
    </citation>
    <scope>NUCLEOTIDE SEQUENCE [LARGE SCALE GENOMIC DNA]</scope>
    <source>
        <strain evidence="2 3">Zug</strain>
    </source>
</reference>
<keyword evidence="3" id="KW-1185">Reference proteome</keyword>
<reference evidence="3" key="2">
    <citation type="journal article" date="2018" name="Environ. Microbiol.">
        <title>Bloom of a denitrifying methanotroph, 'Candidatus Methylomirabilis limnetica', in a deep stratified lake.</title>
        <authorList>
            <person name="Graf J.S."/>
            <person name="Mayr M.J."/>
            <person name="Marchant H.K."/>
            <person name="Tienken D."/>
            <person name="Hach P.F."/>
            <person name="Brand A."/>
            <person name="Schubert C.J."/>
            <person name="Kuypers M.M."/>
            <person name="Milucka J."/>
        </authorList>
    </citation>
    <scope>NUCLEOTIDE SEQUENCE [LARGE SCALE GENOMIC DNA]</scope>
    <source>
        <strain evidence="3">Zug</strain>
    </source>
</reference>
<evidence type="ECO:0000313" key="3">
    <source>
        <dbReference type="Proteomes" id="UP000241436"/>
    </source>
</evidence>
<protein>
    <submittedName>
        <fullName evidence="2">Uncharacterized protein</fullName>
    </submittedName>
</protein>
<organism evidence="2 3">
    <name type="scientific">Candidatus Methylomirabilis limnetica</name>
    <dbReference type="NCBI Taxonomy" id="2033718"/>
    <lineage>
        <taxon>Bacteria</taxon>
        <taxon>Candidatus Methylomirabilota</taxon>
        <taxon>Candidatus Methylomirabilia</taxon>
        <taxon>Candidatus Methylomirabilales</taxon>
        <taxon>Candidatus Methylomirabilaceae</taxon>
        <taxon>Candidatus Methylomirabilis</taxon>
    </lineage>
</organism>
<evidence type="ECO:0000256" key="1">
    <source>
        <dbReference type="SAM" id="Phobius"/>
    </source>
</evidence>
<name>A0A2T4U0Z4_9BACT</name>
<accession>A0A2T4U0Z4</accession>
<comment type="caution">
    <text evidence="2">The sequence shown here is derived from an EMBL/GenBank/DDBJ whole genome shotgun (WGS) entry which is preliminary data.</text>
</comment>
<dbReference type="AlphaFoldDB" id="A0A2T4U0Z4"/>
<keyword evidence="1" id="KW-0812">Transmembrane</keyword>
<proteinExistence type="predicted"/>
<dbReference type="Proteomes" id="UP000241436">
    <property type="component" value="Unassembled WGS sequence"/>
</dbReference>
<evidence type="ECO:0000313" key="2">
    <source>
        <dbReference type="EMBL" id="PTL37041.1"/>
    </source>
</evidence>
<dbReference type="RefSeq" id="WP_107561203.1">
    <property type="nucleotide sequence ID" value="NZ_NVQC01000009.1"/>
</dbReference>
<dbReference type="OrthoDB" id="277932at2"/>
<feature type="transmembrane region" description="Helical" evidence="1">
    <location>
        <begin position="29"/>
        <end position="50"/>
    </location>
</feature>
<keyword evidence="1" id="KW-0472">Membrane</keyword>
<keyword evidence="1" id="KW-1133">Transmembrane helix</keyword>
<sequence length="204" mass="22671">MAIRGYASPESVYVERGRISLNAWRLEGIATLVLLMLMLMLTACASNYVVDGFFVDGTRGFKIPILRDGWRQFELEGTDLAFRAEPGGQVAALFVSCEGEQPIPLRILSRRLFFGIGTKRIMAQGPIVLNGTEAIHTILEGRLNNTEVMISSYVAKDGDCAYDLVYVAPPELFQDRLPEFERFAMGWVLTEKGSGFQVPGSRLK</sequence>
<dbReference type="EMBL" id="NVQC01000009">
    <property type="protein sequence ID" value="PTL37041.1"/>
    <property type="molecule type" value="Genomic_DNA"/>
</dbReference>
<gene>
    <name evidence="2" type="ORF">CLG94_01900</name>
</gene>